<sequence>MTWKNYNVGGQQVKKKKKTLGLLGILRTSGSCFGQALQPQIWLKVLHSFLIIRPQSFSKQFSFSPGNPAELLPCYHLRRWDE</sequence>
<keyword evidence="2" id="KW-1185">Reference proteome</keyword>
<accession>A0ABR2PNN2</accession>
<organism evidence="1 2">
    <name type="scientific">Hibiscus sabdariffa</name>
    <name type="common">roselle</name>
    <dbReference type="NCBI Taxonomy" id="183260"/>
    <lineage>
        <taxon>Eukaryota</taxon>
        <taxon>Viridiplantae</taxon>
        <taxon>Streptophyta</taxon>
        <taxon>Embryophyta</taxon>
        <taxon>Tracheophyta</taxon>
        <taxon>Spermatophyta</taxon>
        <taxon>Magnoliopsida</taxon>
        <taxon>eudicotyledons</taxon>
        <taxon>Gunneridae</taxon>
        <taxon>Pentapetalae</taxon>
        <taxon>rosids</taxon>
        <taxon>malvids</taxon>
        <taxon>Malvales</taxon>
        <taxon>Malvaceae</taxon>
        <taxon>Malvoideae</taxon>
        <taxon>Hibiscus</taxon>
    </lineage>
</organism>
<dbReference type="EMBL" id="JBBPBN010000055">
    <property type="protein sequence ID" value="KAK8990014.1"/>
    <property type="molecule type" value="Genomic_DNA"/>
</dbReference>
<evidence type="ECO:0000313" key="2">
    <source>
        <dbReference type="Proteomes" id="UP001396334"/>
    </source>
</evidence>
<evidence type="ECO:0000313" key="1">
    <source>
        <dbReference type="EMBL" id="KAK8990014.1"/>
    </source>
</evidence>
<name>A0ABR2PNN2_9ROSI</name>
<protein>
    <submittedName>
        <fullName evidence="1">Uncharacterized protein</fullName>
    </submittedName>
</protein>
<gene>
    <name evidence="1" type="ORF">V6N11_008533</name>
</gene>
<comment type="caution">
    <text evidence="1">The sequence shown here is derived from an EMBL/GenBank/DDBJ whole genome shotgun (WGS) entry which is preliminary data.</text>
</comment>
<reference evidence="1 2" key="1">
    <citation type="journal article" date="2024" name="G3 (Bethesda)">
        <title>Genome assembly of Hibiscus sabdariffa L. provides insights into metabolisms of medicinal natural products.</title>
        <authorList>
            <person name="Kim T."/>
        </authorList>
    </citation>
    <scope>NUCLEOTIDE SEQUENCE [LARGE SCALE GENOMIC DNA]</scope>
    <source>
        <strain evidence="1">TK-2024</strain>
        <tissue evidence="1">Old leaves</tissue>
    </source>
</reference>
<proteinExistence type="predicted"/>
<dbReference type="Proteomes" id="UP001396334">
    <property type="component" value="Unassembled WGS sequence"/>
</dbReference>